<dbReference type="EMBL" id="CH474060">
    <property type="protein sequence ID" value="EDL88652.1"/>
    <property type="molecule type" value="Genomic_DNA"/>
</dbReference>
<sequence length="17" mass="2203">MKDNYYICVQWQKINKK</sequence>
<name>A6KK59_RAT</name>
<reference evidence="1 2" key="1">
    <citation type="submission" date="2005-09" db="EMBL/GenBank/DDBJ databases">
        <authorList>
            <person name="Mural R.J."/>
            <person name="Li P.W."/>
            <person name="Adams M.D."/>
            <person name="Amanatides P.G."/>
            <person name="Baden-Tillson H."/>
            <person name="Barnstead M."/>
            <person name="Chin S.H."/>
            <person name="Dew I."/>
            <person name="Evans C.A."/>
            <person name="Ferriera S."/>
            <person name="Flanigan M."/>
            <person name="Fosler C."/>
            <person name="Glodek A."/>
            <person name="Gu Z."/>
            <person name="Holt R.A."/>
            <person name="Jennings D."/>
            <person name="Kraft C.L."/>
            <person name="Lu F."/>
            <person name="Nguyen T."/>
            <person name="Nusskern D.R."/>
            <person name="Pfannkoch C.M."/>
            <person name="Sitter C."/>
            <person name="Sutton G.G."/>
            <person name="Venter J.C."/>
            <person name="Wang Z."/>
            <person name="Woodage T."/>
            <person name="Zheng X.H."/>
            <person name="Zhong F."/>
        </authorList>
    </citation>
    <scope>NUCLEOTIDE SEQUENCE [LARGE SCALE GENOMIC DNA]</scope>
    <source>
        <strain>BN</strain>
        <strain evidence="2">Sprague-Dawley</strain>
    </source>
</reference>
<organism evidence="1 2">
    <name type="scientific">Rattus norvegicus</name>
    <name type="common">Rat</name>
    <dbReference type="NCBI Taxonomy" id="10116"/>
    <lineage>
        <taxon>Eukaryota</taxon>
        <taxon>Metazoa</taxon>
        <taxon>Chordata</taxon>
        <taxon>Craniata</taxon>
        <taxon>Vertebrata</taxon>
        <taxon>Euteleostomi</taxon>
        <taxon>Mammalia</taxon>
        <taxon>Eutheria</taxon>
        <taxon>Euarchontoglires</taxon>
        <taxon>Glires</taxon>
        <taxon>Rodentia</taxon>
        <taxon>Myomorpha</taxon>
        <taxon>Muroidea</taxon>
        <taxon>Muridae</taxon>
        <taxon>Murinae</taxon>
        <taxon>Rattus</taxon>
    </lineage>
</organism>
<dbReference type="AlphaFoldDB" id="A6KK59"/>
<protein>
    <submittedName>
        <fullName evidence="1">RCG60426</fullName>
    </submittedName>
</protein>
<evidence type="ECO:0000313" key="1">
    <source>
        <dbReference type="EMBL" id="EDL88652.1"/>
    </source>
</evidence>
<proteinExistence type="predicted"/>
<evidence type="ECO:0000313" key="2">
    <source>
        <dbReference type="Proteomes" id="UP000234681"/>
    </source>
</evidence>
<dbReference type="Proteomes" id="UP000234681">
    <property type="component" value="Chromosome 14"/>
</dbReference>
<gene>
    <name evidence="1" type="ORF">rCG_60426</name>
</gene>
<accession>A6KK59</accession>